<gene>
    <name evidence="2" type="primary">SNX2</name>
    <name evidence="2" type="ORF">EVAR_67982_1</name>
</gene>
<evidence type="ECO:0000313" key="3">
    <source>
        <dbReference type="Proteomes" id="UP000299102"/>
    </source>
</evidence>
<evidence type="ECO:0000259" key="1">
    <source>
        <dbReference type="PROSITE" id="PS50195"/>
    </source>
</evidence>
<accession>A0A4C1ZMN9</accession>
<dbReference type="AlphaFoldDB" id="A0A4C1ZMN9"/>
<feature type="domain" description="PX" evidence="1">
    <location>
        <begin position="75"/>
        <end position="149"/>
    </location>
</feature>
<dbReference type="GO" id="GO:0035091">
    <property type="term" value="F:phosphatidylinositol binding"/>
    <property type="evidence" value="ECO:0007669"/>
    <property type="project" value="InterPro"/>
</dbReference>
<dbReference type="PANTHER" id="PTHR10555">
    <property type="entry name" value="SORTING NEXIN"/>
    <property type="match status" value="1"/>
</dbReference>
<dbReference type="PROSITE" id="PS50195">
    <property type="entry name" value="PX"/>
    <property type="match status" value="1"/>
</dbReference>
<dbReference type="GO" id="GO:0034498">
    <property type="term" value="P:early endosome to Golgi transport"/>
    <property type="evidence" value="ECO:0007669"/>
    <property type="project" value="TreeGrafter"/>
</dbReference>
<sequence>MSETPDAPPFSTVDINNDNGEEDLFASAVQEVSLDPEVNGARDALERTTINEMPPATFGTVNSPIMEEITTERANNIIITVTEPQKIGEGMSSYVAYRVLTKTNMPIFNKHEFSVLRRFSDFLGLHDKLSEKYLRSGRIIPPAPEKSIV</sequence>
<dbReference type="InterPro" id="IPR036871">
    <property type="entry name" value="PX_dom_sf"/>
</dbReference>
<dbReference type="STRING" id="151549.A0A4C1ZMN9"/>
<protein>
    <submittedName>
        <fullName evidence="2">Sorting nexin-2</fullName>
    </submittedName>
</protein>
<keyword evidence="3" id="KW-1185">Reference proteome</keyword>
<feature type="non-terminal residue" evidence="2">
    <location>
        <position position="149"/>
    </location>
</feature>
<evidence type="ECO:0000313" key="2">
    <source>
        <dbReference type="EMBL" id="GBP90161.1"/>
    </source>
</evidence>
<dbReference type="OrthoDB" id="271164at2759"/>
<dbReference type="SUPFAM" id="SSF64268">
    <property type="entry name" value="PX domain"/>
    <property type="match status" value="1"/>
</dbReference>
<dbReference type="InterPro" id="IPR001683">
    <property type="entry name" value="PX_dom"/>
</dbReference>
<dbReference type="GO" id="GO:0005829">
    <property type="term" value="C:cytosol"/>
    <property type="evidence" value="ECO:0007669"/>
    <property type="project" value="GOC"/>
</dbReference>
<reference evidence="2 3" key="1">
    <citation type="journal article" date="2019" name="Commun. Biol.">
        <title>The bagworm genome reveals a unique fibroin gene that provides high tensile strength.</title>
        <authorList>
            <person name="Kono N."/>
            <person name="Nakamura H."/>
            <person name="Ohtoshi R."/>
            <person name="Tomita M."/>
            <person name="Numata K."/>
            <person name="Arakawa K."/>
        </authorList>
    </citation>
    <scope>NUCLEOTIDE SEQUENCE [LARGE SCALE GENOMIC DNA]</scope>
</reference>
<proteinExistence type="predicted"/>
<dbReference type="Proteomes" id="UP000299102">
    <property type="component" value="Unassembled WGS sequence"/>
</dbReference>
<dbReference type="Gene3D" id="3.30.1520.10">
    <property type="entry name" value="Phox-like domain"/>
    <property type="match status" value="1"/>
</dbReference>
<dbReference type="EMBL" id="BGZK01002063">
    <property type="protein sequence ID" value="GBP90161.1"/>
    <property type="molecule type" value="Genomic_DNA"/>
</dbReference>
<dbReference type="Pfam" id="PF00787">
    <property type="entry name" value="PX"/>
    <property type="match status" value="1"/>
</dbReference>
<dbReference type="PANTHER" id="PTHR10555:SF170">
    <property type="entry name" value="FI18122P1"/>
    <property type="match status" value="1"/>
</dbReference>
<comment type="caution">
    <text evidence="2">The sequence shown here is derived from an EMBL/GenBank/DDBJ whole genome shotgun (WGS) entry which is preliminary data.</text>
</comment>
<name>A0A4C1ZMN9_EUMVA</name>
<organism evidence="2 3">
    <name type="scientific">Eumeta variegata</name>
    <name type="common">Bagworm moth</name>
    <name type="synonym">Eumeta japonica</name>
    <dbReference type="NCBI Taxonomy" id="151549"/>
    <lineage>
        <taxon>Eukaryota</taxon>
        <taxon>Metazoa</taxon>
        <taxon>Ecdysozoa</taxon>
        <taxon>Arthropoda</taxon>
        <taxon>Hexapoda</taxon>
        <taxon>Insecta</taxon>
        <taxon>Pterygota</taxon>
        <taxon>Neoptera</taxon>
        <taxon>Endopterygota</taxon>
        <taxon>Lepidoptera</taxon>
        <taxon>Glossata</taxon>
        <taxon>Ditrysia</taxon>
        <taxon>Tineoidea</taxon>
        <taxon>Psychidae</taxon>
        <taxon>Oiketicinae</taxon>
        <taxon>Eumeta</taxon>
    </lineage>
</organism>
<dbReference type="GO" id="GO:0010008">
    <property type="term" value="C:endosome membrane"/>
    <property type="evidence" value="ECO:0007669"/>
    <property type="project" value="TreeGrafter"/>
</dbReference>